<dbReference type="EMBL" id="BEZZ01263588">
    <property type="protein sequence ID" value="GCC49433.1"/>
    <property type="molecule type" value="Genomic_DNA"/>
</dbReference>
<reference evidence="1 2" key="1">
    <citation type="journal article" date="2018" name="Nat. Ecol. Evol.">
        <title>Shark genomes provide insights into elasmobranch evolution and the origin of vertebrates.</title>
        <authorList>
            <person name="Hara Y"/>
            <person name="Yamaguchi K"/>
            <person name="Onimaru K"/>
            <person name="Kadota M"/>
            <person name="Koyanagi M"/>
            <person name="Keeley SD"/>
            <person name="Tatsumi K"/>
            <person name="Tanaka K"/>
            <person name="Motone F"/>
            <person name="Kageyama Y"/>
            <person name="Nozu R"/>
            <person name="Adachi N"/>
            <person name="Nishimura O"/>
            <person name="Nakagawa R"/>
            <person name="Tanegashima C"/>
            <person name="Kiyatake I"/>
            <person name="Matsumoto R"/>
            <person name="Murakumo K"/>
            <person name="Nishida K"/>
            <person name="Terakita A"/>
            <person name="Kuratani S"/>
            <person name="Sato K"/>
            <person name="Hyodo S Kuraku.S."/>
        </authorList>
    </citation>
    <scope>NUCLEOTIDE SEQUENCE [LARGE SCALE GENOMIC DNA]</scope>
</reference>
<comment type="caution">
    <text evidence="1">The sequence shown here is derived from an EMBL/GenBank/DDBJ whole genome shotgun (WGS) entry which is preliminary data.</text>
</comment>
<evidence type="ECO:0000313" key="1">
    <source>
        <dbReference type="EMBL" id="GCC49433.1"/>
    </source>
</evidence>
<keyword evidence="2" id="KW-1185">Reference proteome</keyword>
<dbReference type="Proteomes" id="UP000287033">
    <property type="component" value="Unassembled WGS sequence"/>
</dbReference>
<dbReference type="AlphaFoldDB" id="A0A401U3G2"/>
<name>A0A401U3G2_CHIPU</name>
<accession>A0A401U3G2</accession>
<gene>
    <name evidence="1" type="ORF">chiPu_0033481</name>
</gene>
<sequence length="104" mass="11522">MPRHMPADLGEVGFAGPGLVDERAVEHHDQPIRQLQELVEVFADQKHRRATVAGGHDLGMDLRHRSEVEPEAGIGGDQHFDVARQLACQHRALHVAAGERGNRR</sequence>
<dbReference type="AntiFam" id="ANF00095">
    <property type="entry name" value="Shadow ORF (opposite ABC transporters)"/>
</dbReference>
<evidence type="ECO:0000313" key="2">
    <source>
        <dbReference type="Proteomes" id="UP000287033"/>
    </source>
</evidence>
<organism evidence="1 2">
    <name type="scientific">Chiloscyllium punctatum</name>
    <name type="common">Brownbanded bambooshark</name>
    <name type="synonym">Hemiscyllium punctatum</name>
    <dbReference type="NCBI Taxonomy" id="137246"/>
    <lineage>
        <taxon>Eukaryota</taxon>
        <taxon>Metazoa</taxon>
        <taxon>Chordata</taxon>
        <taxon>Craniata</taxon>
        <taxon>Vertebrata</taxon>
        <taxon>Chondrichthyes</taxon>
        <taxon>Elasmobranchii</taxon>
        <taxon>Galeomorphii</taxon>
        <taxon>Galeoidea</taxon>
        <taxon>Orectolobiformes</taxon>
        <taxon>Hemiscylliidae</taxon>
        <taxon>Chiloscyllium</taxon>
    </lineage>
</organism>
<protein>
    <submittedName>
        <fullName evidence="1">Uncharacterized protein</fullName>
    </submittedName>
</protein>
<feature type="non-terminal residue" evidence="1">
    <location>
        <position position="104"/>
    </location>
</feature>
<proteinExistence type="predicted"/>